<protein>
    <submittedName>
        <fullName evidence="8">TonB-dependent receptor</fullName>
    </submittedName>
</protein>
<gene>
    <name evidence="8" type="ORF">DCP75_03235</name>
</gene>
<feature type="chain" id="PRO_5017633274" evidence="5">
    <location>
        <begin position="33"/>
        <end position="1036"/>
    </location>
</feature>
<dbReference type="InterPro" id="IPR036942">
    <property type="entry name" value="Beta-barrel_TonB_sf"/>
</dbReference>
<proteinExistence type="inferred from homology"/>
<dbReference type="InterPro" id="IPR008969">
    <property type="entry name" value="CarboxyPept-like_regulatory"/>
</dbReference>
<dbReference type="PANTHER" id="PTHR40980">
    <property type="entry name" value="PLUG DOMAIN-CONTAINING PROTEIN"/>
    <property type="match status" value="1"/>
</dbReference>
<dbReference type="EMBL" id="DMND01000054">
    <property type="protein sequence ID" value="HAN26732.1"/>
    <property type="molecule type" value="Genomic_DNA"/>
</dbReference>
<dbReference type="Gene3D" id="2.60.40.1120">
    <property type="entry name" value="Carboxypeptidase-like, regulatory domain"/>
    <property type="match status" value="1"/>
</dbReference>
<dbReference type="SUPFAM" id="SSF56935">
    <property type="entry name" value="Porins"/>
    <property type="match status" value="1"/>
</dbReference>
<feature type="domain" description="TonB-dependent receptor-like beta-barrel" evidence="6">
    <location>
        <begin position="556"/>
        <end position="1005"/>
    </location>
</feature>
<evidence type="ECO:0000256" key="2">
    <source>
        <dbReference type="ARBA" id="ARBA00023136"/>
    </source>
</evidence>
<dbReference type="InterPro" id="IPR012910">
    <property type="entry name" value="Plug_dom"/>
</dbReference>
<evidence type="ECO:0000259" key="7">
    <source>
        <dbReference type="Pfam" id="PF07715"/>
    </source>
</evidence>
<evidence type="ECO:0000313" key="9">
    <source>
        <dbReference type="Proteomes" id="UP000259273"/>
    </source>
</evidence>
<dbReference type="Proteomes" id="UP000259273">
    <property type="component" value="Unassembled WGS sequence"/>
</dbReference>
<dbReference type="AlphaFoldDB" id="A0A3C1KJ88"/>
<accession>A0A3C1KJ88</accession>
<dbReference type="Gene3D" id="2.170.130.10">
    <property type="entry name" value="TonB-dependent receptor, plug domain"/>
    <property type="match status" value="1"/>
</dbReference>
<dbReference type="InterPro" id="IPR000531">
    <property type="entry name" value="Beta-barrel_TonB"/>
</dbReference>
<comment type="similarity">
    <text evidence="4">Belongs to the TonB-dependent receptor family.</text>
</comment>
<evidence type="ECO:0000256" key="5">
    <source>
        <dbReference type="SAM" id="SignalP"/>
    </source>
</evidence>
<keyword evidence="5" id="KW-0732">Signal</keyword>
<comment type="caution">
    <text evidence="8">The sequence shown here is derived from an EMBL/GenBank/DDBJ whole genome shotgun (WGS) entry which is preliminary data.</text>
</comment>
<dbReference type="Pfam" id="PF00593">
    <property type="entry name" value="TonB_dep_Rec_b-barrel"/>
    <property type="match status" value="1"/>
</dbReference>
<evidence type="ECO:0000256" key="4">
    <source>
        <dbReference type="RuleBase" id="RU003357"/>
    </source>
</evidence>
<keyword evidence="4" id="KW-0798">TonB box</keyword>
<dbReference type="Pfam" id="PF07715">
    <property type="entry name" value="Plug"/>
    <property type="match status" value="1"/>
</dbReference>
<dbReference type="InterPro" id="IPR037066">
    <property type="entry name" value="Plug_dom_sf"/>
</dbReference>
<dbReference type="GO" id="GO:0009279">
    <property type="term" value="C:cell outer membrane"/>
    <property type="evidence" value="ECO:0007669"/>
    <property type="project" value="UniProtKB-SubCell"/>
</dbReference>
<evidence type="ECO:0000256" key="3">
    <source>
        <dbReference type="ARBA" id="ARBA00023237"/>
    </source>
</evidence>
<evidence type="ECO:0000313" key="8">
    <source>
        <dbReference type="EMBL" id="HAN26732.1"/>
    </source>
</evidence>
<dbReference type="SUPFAM" id="SSF49464">
    <property type="entry name" value="Carboxypeptidase regulatory domain-like"/>
    <property type="match status" value="1"/>
</dbReference>
<feature type="domain" description="TonB-dependent receptor plug" evidence="7">
    <location>
        <begin position="248"/>
        <end position="344"/>
    </location>
</feature>
<feature type="signal peptide" evidence="5">
    <location>
        <begin position="1"/>
        <end position="32"/>
    </location>
</feature>
<comment type="subcellular location">
    <subcellularLocation>
        <location evidence="1 4">Cell outer membrane</location>
    </subcellularLocation>
</comment>
<keyword evidence="8" id="KW-0675">Receptor</keyword>
<dbReference type="Pfam" id="PF13620">
    <property type="entry name" value="CarboxypepD_reg"/>
    <property type="match status" value="1"/>
</dbReference>
<dbReference type="STRING" id="1121937.GCA_000423125_01609"/>
<evidence type="ECO:0000259" key="6">
    <source>
        <dbReference type="Pfam" id="PF00593"/>
    </source>
</evidence>
<dbReference type="PANTHER" id="PTHR40980:SF5">
    <property type="entry name" value="TONB-DEPENDENT RECEPTOR"/>
    <property type="match status" value="1"/>
</dbReference>
<reference evidence="8 9" key="1">
    <citation type="journal article" date="2018" name="Nat. Biotechnol.">
        <title>A standardized bacterial taxonomy based on genome phylogeny substantially revises the tree of life.</title>
        <authorList>
            <person name="Parks D.H."/>
            <person name="Chuvochina M."/>
            <person name="Waite D.W."/>
            <person name="Rinke C."/>
            <person name="Skarshewski A."/>
            <person name="Chaumeil P.A."/>
            <person name="Hugenholtz P."/>
        </authorList>
    </citation>
    <scope>NUCLEOTIDE SEQUENCE [LARGE SCALE GENOMIC DNA]</scope>
    <source>
        <strain evidence="8">UBA9158</strain>
    </source>
</reference>
<sequence length="1036" mass="112997">MSLMHREARMKPSFSQIGAAAVLICSSALVQAADELVVQVSRVGASAAGLTVVLDGEVSKPLDAGGFAYFDLASGAHSVQILDGGRTLHSFRFNTADGQLADVLVTLDAESEASTSVESYFAAETAAQRSRAVTGRITGRVESRGAPVVGAVVALSGGVERSAVTDQNGVYALEAPRGIYSLSISHPDLGTQNVADYRVIASAEKQSDFVLRSPAAAQSLAIGVPQLEEVTVIASLPAGGMQDSERFATNVINTLDVEQLARFGDTDVAASVIRVPSVTVQDDQFVFIRGLGDRYVSSTLNGATLPSTNPTKRSVPLDLFPSSMVEQLDIRKSYLASMPGESTGGNLEINTRTFPNERGGSLSLQLGYVDGVTLDDAYVDPASGDFDVFGWDDGARQRPAIAYAVAQALQYSDYYGAAVERELGKLGANAITDGFQYDTETATPDLSMGANYGDVFDLPDWGAEFGFFVAGNYKNERGVRKDGIRRTYGGVDASLLLDDYTFEQFDNDVDASGLLSLGLNIGASSFTANTIVSRVTSESVRVEEGFDGDELNPSISWSIEWEERQFISQQLAGEHILGDDESWTLNWQLTGSRAERYAPDRRDVRFDLQGNDGIYNLQVPELTRRYDDLVDDNLDGSVDANYLFSNGNLESSLTFGVNGISRERDSDSDTYGFGGGLLAIDDNAPNLAVSDVVNSDTITGVSSTGFSFQDKTLPSDSYDAEMDLNSVYVSYDALWNLKYQLVVGVRYEEFEQITDTFSLSGDQGPQQSVLAEDSVLPSLSFNWFITDEQQLRFGISRTVARPDFKETSNATFYDREFNFRVRGNPNLQVSDVTNYDVRWEKYWSDQESLSVALFYKDMTDPIERVVQPASGTAGNSRTFQNAESGEILGVEIDGRKDFALDDSFTRSFFVATNASLIDSEVTLQNASTRNLQGAPDYTFNLIVGYDDIAQGHELTLLMNQSGETIVDVGVSGQPDVILEPRMDVNLVYRYSLSDTFTFRVKLENLLDSELEFTQGGNIFQSYKRGYEVKAGFDWEF</sequence>
<evidence type="ECO:0000256" key="1">
    <source>
        <dbReference type="ARBA" id="ARBA00004442"/>
    </source>
</evidence>
<name>A0A3C1KJ88_9GAMM</name>
<organism evidence="8 9">
    <name type="scientific">Haliea salexigens</name>
    <dbReference type="NCBI Taxonomy" id="287487"/>
    <lineage>
        <taxon>Bacteria</taxon>
        <taxon>Pseudomonadati</taxon>
        <taxon>Pseudomonadota</taxon>
        <taxon>Gammaproteobacteria</taxon>
        <taxon>Cellvibrionales</taxon>
        <taxon>Halieaceae</taxon>
        <taxon>Haliea</taxon>
    </lineage>
</organism>
<keyword evidence="2 4" id="KW-0472">Membrane</keyword>
<dbReference type="Gene3D" id="2.40.170.20">
    <property type="entry name" value="TonB-dependent receptor, beta-barrel domain"/>
    <property type="match status" value="1"/>
</dbReference>
<keyword evidence="3" id="KW-0998">Cell outer membrane</keyword>